<dbReference type="InterPro" id="IPR003018">
    <property type="entry name" value="GAF"/>
</dbReference>
<dbReference type="SMART" id="SM00065">
    <property type="entry name" value="GAF"/>
    <property type="match status" value="1"/>
</dbReference>
<dbReference type="InterPro" id="IPR011712">
    <property type="entry name" value="Sig_transdc_His_kin_sub3_dim/P"/>
</dbReference>
<dbReference type="Gene3D" id="1.20.5.1930">
    <property type="match status" value="1"/>
</dbReference>
<feature type="domain" description="PAS" evidence="4">
    <location>
        <begin position="15"/>
        <end position="66"/>
    </location>
</feature>
<sequence>MGPTAESAWSPGTIDDSVLQALMEVSADGLAVLDRYGRFVMLNTAATELLGLPPDEIVGRTAPFEIGDVSPHGSRQDRHHTAWSAPDGRRRDLEYCLAPVAGGAHAVWFSDVTDALRQQERLTAIARAASSVADACSLRATLDAVAREIAMTANIAAVQILAMDDPRDELRVLGMAGFDDAADFTERLSACRRRGARVSFMDAFQNGEPVVVPHRKAAILSDPAWAPLHGIMSYPDWDSFVSMPLIVRGRVLGVINAYYVPDEDPGPHSLAFLEAMADHAAVAIDTASLLTQTRSQAQLDERRRLARDLHDSVVQQLLSMRMQAKALHAQLDRVDADPGRIRSGAEELAELSRSALADLRGLVFELRPLDLAERGLVEAVRAHAASQQARNGLAIDVRASPDLEPDSGIDVQEDLYRIIQEALHNVVKHAHATAVKIRFARSEDGDLVVEVIDNGCGPDRTSGTSTAGEAEHETLGLVSMRERTQRWGGRLDVGACPAGGWMVRVVLPGPGASIVGTGEGGTDGR</sequence>
<comment type="caution">
    <text evidence="5">The sequence shown here is derived from an EMBL/GenBank/DDBJ whole genome shotgun (WGS) entry which is preliminary data.</text>
</comment>
<dbReference type="Gene3D" id="3.30.450.40">
    <property type="match status" value="1"/>
</dbReference>
<proteinExistence type="predicted"/>
<dbReference type="Pfam" id="PF13185">
    <property type="entry name" value="GAF_2"/>
    <property type="match status" value="1"/>
</dbReference>
<dbReference type="GO" id="GO:0046983">
    <property type="term" value="F:protein dimerization activity"/>
    <property type="evidence" value="ECO:0007669"/>
    <property type="project" value="InterPro"/>
</dbReference>
<dbReference type="PANTHER" id="PTHR24421">
    <property type="entry name" value="NITRATE/NITRITE SENSOR PROTEIN NARX-RELATED"/>
    <property type="match status" value="1"/>
</dbReference>
<dbReference type="SUPFAM" id="SSF55874">
    <property type="entry name" value="ATPase domain of HSP90 chaperone/DNA topoisomerase II/histidine kinase"/>
    <property type="match status" value="1"/>
</dbReference>
<dbReference type="CDD" id="cd16917">
    <property type="entry name" value="HATPase_UhpB-NarQ-NarX-like"/>
    <property type="match status" value="1"/>
</dbReference>
<evidence type="ECO:0000256" key="1">
    <source>
        <dbReference type="ARBA" id="ARBA00022679"/>
    </source>
</evidence>
<dbReference type="Pfam" id="PF08448">
    <property type="entry name" value="PAS_4"/>
    <property type="match status" value="1"/>
</dbReference>
<dbReference type="Pfam" id="PF07730">
    <property type="entry name" value="HisKA_3"/>
    <property type="match status" value="1"/>
</dbReference>
<dbReference type="NCBIfam" id="TIGR00229">
    <property type="entry name" value="sensory_box"/>
    <property type="match status" value="1"/>
</dbReference>
<organism evidence="5 6">
    <name type="scientific">Haloactinomyces albus</name>
    <dbReference type="NCBI Taxonomy" id="1352928"/>
    <lineage>
        <taxon>Bacteria</taxon>
        <taxon>Bacillati</taxon>
        <taxon>Actinomycetota</taxon>
        <taxon>Actinomycetes</taxon>
        <taxon>Actinopolysporales</taxon>
        <taxon>Actinopolysporaceae</taxon>
        <taxon>Haloactinomyces</taxon>
    </lineage>
</organism>
<dbReference type="InterPro" id="IPR000014">
    <property type="entry name" value="PAS"/>
</dbReference>
<evidence type="ECO:0000313" key="5">
    <source>
        <dbReference type="EMBL" id="MDR7303790.1"/>
    </source>
</evidence>
<protein>
    <submittedName>
        <fullName evidence="5">PAS domain S-box-containing protein</fullName>
    </submittedName>
</protein>
<dbReference type="InterPro" id="IPR036890">
    <property type="entry name" value="HATPase_C_sf"/>
</dbReference>
<dbReference type="Pfam" id="PF02518">
    <property type="entry name" value="HATPase_c"/>
    <property type="match status" value="1"/>
</dbReference>
<dbReference type="RefSeq" id="WP_310276432.1">
    <property type="nucleotide sequence ID" value="NZ_JAVDXW010000001.1"/>
</dbReference>
<evidence type="ECO:0000313" key="6">
    <source>
        <dbReference type="Proteomes" id="UP001180845"/>
    </source>
</evidence>
<dbReference type="Gene3D" id="3.30.565.10">
    <property type="entry name" value="Histidine kinase-like ATPase, C-terminal domain"/>
    <property type="match status" value="1"/>
</dbReference>
<dbReference type="CDD" id="cd00130">
    <property type="entry name" value="PAS"/>
    <property type="match status" value="1"/>
</dbReference>
<evidence type="ECO:0000259" key="4">
    <source>
        <dbReference type="PROSITE" id="PS50112"/>
    </source>
</evidence>
<dbReference type="SMART" id="SM00387">
    <property type="entry name" value="HATPase_c"/>
    <property type="match status" value="1"/>
</dbReference>
<dbReference type="InterPro" id="IPR029016">
    <property type="entry name" value="GAF-like_dom_sf"/>
</dbReference>
<dbReference type="Gene3D" id="3.30.450.20">
    <property type="entry name" value="PAS domain"/>
    <property type="match status" value="1"/>
</dbReference>
<dbReference type="SUPFAM" id="SSF55781">
    <property type="entry name" value="GAF domain-like"/>
    <property type="match status" value="1"/>
</dbReference>
<dbReference type="InterPro" id="IPR013656">
    <property type="entry name" value="PAS_4"/>
</dbReference>
<evidence type="ECO:0000256" key="3">
    <source>
        <dbReference type="ARBA" id="ARBA00023012"/>
    </source>
</evidence>
<dbReference type="InterPro" id="IPR050482">
    <property type="entry name" value="Sensor_HK_TwoCompSys"/>
</dbReference>
<dbReference type="InterPro" id="IPR035965">
    <property type="entry name" value="PAS-like_dom_sf"/>
</dbReference>
<dbReference type="SUPFAM" id="SSF55785">
    <property type="entry name" value="PYP-like sensor domain (PAS domain)"/>
    <property type="match status" value="1"/>
</dbReference>
<evidence type="ECO:0000256" key="2">
    <source>
        <dbReference type="ARBA" id="ARBA00022777"/>
    </source>
</evidence>
<dbReference type="SMART" id="SM00091">
    <property type="entry name" value="PAS"/>
    <property type="match status" value="1"/>
</dbReference>
<dbReference type="GO" id="GO:0016020">
    <property type="term" value="C:membrane"/>
    <property type="evidence" value="ECO:0007669"/>
    <property type="project" value="InterPro"/>
</dbReference>
<dbReference type="GO" id="GO:0000155">
    <property type="term" value="F:phosphorelay sensor kinase activity"/>
    <property type="evidence" value="ECO:0007669"/>
    <property type="project" value="InterPro"/>
</dbReference>
<gene>
    <name evidence="5" type="ORF">JOF55_003971</name>
</gene>
<keyword evidence="2" id="KW-0418">Kinase</keyword>
<dbReference type="EMBL" id="JAVDXW010000001">
    <property type="protein sequence ID" value="MDR7303790.1"/>
    <property type="molecule type" value="Genomic_DNA"/>
</dbReference>
<reference evidence="5" key="1">
    <citation type="submission" date="2023-07" db="EMBL/GenBank/DDBJ databases">
        <title>Sequencing the genomes of 1000 actinobacteria strains.</title>
        <authorList>
            <person name="Klenk H.-P."/>
        </authorList>
    </citation>
    <scope>NUCLEOTIDE SEQUENCE</scope>
    <source>
        <strain evidence="5">DSM 45977</strain>
    </source>
</reference>
<keyword evidence="1" id="KW-0808">Transferase</keyword>
<keyword evidence="3" id="KW-0902">Two-component regulatory system</keyword>
<accession>A0AAE4CMU6</accession>
<dbReference type="InterPro" id="IPR003594">
    <property type="entry name" value="HATPase_dom"/>
</dbReference>
<dbReference type="Proteomes" id="UP001180845">
    <property type="component" value="Unassembled WGS sequence"/>
</dbReference>
<dbReference type="PROSITE" id="PS50112">
    <property type="entry name" value="PAS"/>
    <property type="match status" value="1"/>
</dbReference>
<keyword evidence="6" id="KW-1185">Reference proteome</keyword>
<dbReference type="AlphaFoldDB" id="A0AAE4CMU6"/>
<name>A0AAE4CMU6_9ACTN</name>